<dbReference type="GO" id="GO:0004842">
    <property type="term" value="F:ubiquitin-protein transferase activity"/>
    <property type="evidence" value="ECO:0007669"/>
    <property type="project" value="InterPro"/>
</dbReference>
<dbReference type="EMBL" id="CAMXCT020003879">
    <property type="protein sequence ID" value="CAL1160056.1"/>
    <property type="molecule type" value="Genomic_DNA"/>
</dbReference>
<dbReference type="EMBL" id="CAMXCT010003879">
    <property type="protein sequence ID" value="CAI4006681.1"/>
    <property type="molecule type" value="Genomic_DNA"/>
</dbReference>
<dbReference type="Proteomes" id="UP001152797">
    <property type="component" value="Unassembled WGS sequence"/>
</dbReference>
<dbReference type="PANTHER" id="PTHR22605:SF1">
    <property type="entry name" value="RZ-TYPE DOMAIN-CONTAINING PROTEIN"/>
    <property type="match status" value="1"/>
</dbReference>
<dbReference type="EMBL" id="CAMXCT030003879">
    <property type="protein sequence ID" value="CAL4793993.1"/>
    <property type="molecule type" value="Genomic_DNA"/>
</dbReference>
<keyword evidence="3" id="KW-1185">Reference proteome</keyword>
<dbReference type="GO" id="GO:0016887">
    <property type="term" value="F:ATP hydrolysis activity"/>
    <property type="evidence" value="ECO:0007669"/>
    <property type="project" value="InterPro"/>
</dbReference>
<dbReference type="OrthoDB" id="414304at2759"/>
<accession>A0A9P1DAD2</accession>
<sequence>MLCEWLATSSDLKVTDKERMLLRIFSGDDQPIQELPEEHRKWLETFVTYGGRKMDDLLRWRVLGHLAAVLIAAPETSLLHSLRCMMLDPEKMTKDFPAFLPAMDEDIRLCRVDAERHLKRCGPRGRGLGLPVLMDGMGLDGYAGYCRYDLRICQALVERGENIWKFKSVFATLVPLLHSYGSYGPWIRFPHDGSTVTSEAIGGNAPVASPSSLAPQHRERPLTVKEVAKCPGCSLNIGGRDHNQTEHTFQDDESDRSPWGYVLPPAEKDEKHVTFREVQSSSARAIRLMLHGSMFLGIMAASKPGTPHGGSDVVCHGWQDPLPKIYGPLANESVCTLRQCIEAQYIGSHFANDWKSMVEILSSNTEDLAVGLHNLLLDMSEQKRDEPLKGLEGGTTPKWAILTLPQRNSWEETIEVKYLKSAIKNLDDILQDLYKKWGGDQEDGKFVAELKEAADVKDFPPNMREAQMPQLWAYRSAVTLDALHKKIGMESNTKENFPVLCTVLQNPLISILPALGTLVGVFEWQALCINQFSGRITKAKAGEMTVNDVLMTIPRNEAEKRLWTQAFKNFQRAWKLAMPYCEYECLQISEKMREHELTIDDPMLLCIPDFKDDGMYALAVIDWLVAQHNELVQIVAGTLGYPARKVSSRLLVQHDATVSQEKFHRFRVIKYTKRELMRFLSNRCATWGVGGKLNLDLKQVESHLRRELSRPEITVEMRGFQWLGDAPAAGHELKQVINQRELLPDTIDRLKLEIPSPALANACLQKVQMSIAFILKSGSSLGTEKSGEMLLSDYMQSVLAETPESFMPTTAQKDVHLWHVDSFVKVLKQIVNKDPVDCMDPKYKEELPADLKQKLLDVKEKLPDQFVDLHLGPRIWPVGVLSKHNRDVEGFIWT</sequence>
<evidence type="ECO:0000313" key="2">
    <source>
        <dbReference type="EMBL" id="CAL1160056.1"/>
    </source>
</evidence>
<dbReference type="AlphaFoldDB" id="A0A9P1DAD2"/>
<evidence type="ECO:0000313" key="1">
    <source>
        <dbReference type="EMBL" id="CAI4006681.1"/>
    </source>
</evidence>
<organism evidence="1">
    <name type="scientific">Cladocopium goreaui</name>
    <dbReference type="NCBI Taxonomy" id="2562237"/>
    <lineage>
        <taxon>Eukaryota</taxon>
        <taxon>Sar</taxon>
        <taxon>Alveolata</taxon>
        <taxon>Dinophyceae</taxon>
        <taxon>Suessiales</taxon>
        <taxon>Symbiodiniaceae</taxon>
        <taxon>Cladocopium</taxon>
    </lineage>
</organism>
<reference evidence="2" key="2">
    <citation type="submission" date="2024-04" db="EMBL/GenBank/DDBJ databases">
        <authorList>
            <person name="Chen Y."/>
            <person name="Shah S."/>
            <person name="Dougan E. K."/>
            <person name="Thang M."/>
            <person name="Chan C."/>
        </authorList>
    </citation>
    <scope>NUCLEOTIDE SEQUENCE [LARGE SCALE GENOMIC DNA]</scope>
</reference>
<comment type="caution">
    <text evidence="1">The sequence shown here is derived from an EMBL/GenBank/DDBJ whole genome shotgun (WGS) entry which is preliminary data.</text>
</comment>
<evidence type="ECO:0000313" key="3">
    <source>
        <dbReference type="Proteomes" id="UP001152797"/>
    </source>
</evidence>
<dbReference type="InterPro" id="IPR031248">
    <property type="entry name" value="RNF213"/>
</dbReference>
<proteinExistence type="predicted"/>
<name>A0A9P1DAD2_9DINO</name>
<dbReference type="PANTHER" id="PTHR22605">
    <property type="entry name" value="RZ-TYPE DOMAIN-CONTAINING PROTEIN"/>
    <property type="match status" value="1"/>
</dbReference>
<gene>
    <name evidence="1" type="ORF">C1SCF055_LOCUS32298</name>
</gene>
<reference evidence="1" key="1">
    <citation type="submission" date="2022-10" db="EMBL/GenBank/DDBJ databases">
        <authorList>
            <person name="Chen Y."/>
            <person name="Dougan E. K."/>
            <person name="Chan C."/>
            <person name="Rhodes N."/>
            <person name="Thang M."/>
        </authorList>
    </citation>
    <scope>NUCLEOTIDE SEQUENCE</scope>
</reference>
<protein>
    <submittedName>
        <fullName evidence="1">Uncharacterized protein</fullName>
    </submittedName>
</protein>